<protein>
    <submittedName>
        <fullName evidence="1">Uncharacterized protein</fullName>
    </submittedName>
</protein>
<evidence type="ECO:0000313" key="2">
    <source>
        <dbReference type="Proteomes" id="UP000282435"/>
    </source>
</evidence>
<gene>
    <name evidence="1" type="ORF">ELB75_09310</name>
</gene>
<dbReference type="EMBL" id="CP034670">
    <property type="protein sequence ID" value="AZR60200.1"/>
    <property type="molecule type" value="Genomic_DNA"/>
</dbReference>
<organism evidence="1 2">
    <name type="scientific">Eikenella corrodens</name>
    <dbReference type="NCBI Taxonomy" id="539"/>
    <lineage>
        <taxon>Bacteria</taxon>
        <taxon>Pseudomonadati</taxon>
        <taxon>Pseudomonadota</taxon>
        <taxon>Betaproteobacteria</taxon>
        <taxon>Neisseriales</taxon>
        <taxon>Neisseriaceae</taxon>
        <taxon>Eikenella</taxon>
    </lineage>
</organism>
<reference evidence="1 2" key="1">
    <citation type="submission" date="2018-12" db="EMBL/GenBank/DDBJ databases">
        <title>Genome sequencing of Eikenella corrodens KCOM 3110 (= JS217).</title>
        <authorList>
            <person name="Koo J.-K."/>
            <person name="Park S.-N."/>
            <person name="Lim Y.K."/>
        </authorList>
    </citation>
    <scope>NUCLEOTIDE SEQUENCE [LARGE SCALE GENOMIC DNA]</scope>
    <source>
        <strain evidence="1 2">KCOM 3110</strain>
    </source>
</reference>
<sequence length="73" mass="8219">MLNSTAANYAIFPSLTIYSGLTKIRTRRRAADSTHVTATGSAALEQQRMPTLTLYSQSFKHIKHNKGYLKSFR</sequence>
<proteinExistence type="predicted"/>
<evidence type="ECO:0000313" key="1">
    <source>
        <dbReference type="EMBL" id="AZR60200.1"/>
    </source>
</evidence>
<dbReference type="Proteomes" id="UP000282435">
    <property type="component" value="Chromosome"/>
</dbReference>
<accession>A0A3S9SL20</accession>
<dbReference type="AlphaFoldDB" id="A0A3S9SL20"/>
<name>A0A3S9SL20_EIKCO</name>